<sequence length="145" mass="17450">MEDKFKLTEKHLYNYNDIDKLNKLTDIKIKQLLNDVSVKSINYDEKSSPTNEFYSSVEEEVIKRDEHIKSKIDQLRKEKENRIIEKELIDNALQLLLEEERKLVELRYFKEKLSWTSIALKLNVSQDTCIRMRKKIICELSNWIN</sequence>
<proteinExistence type="predicted"/>
<comment type="caution">
    <text evidence="1">The sequence shown here is derived from an EMBL/GenBank/DDBJ whole genome shotgun (WGS) entry which is preliminary data.</text>
</comment>
<keyword evidence="2" id="KW-1185">Reference proteome</keyword>
<evidence type="ECO:0000313" key="1">
    <source>
        <dbReference type="EMBL" id="EEP53676.1"/>
    </source>
</evidence>
<reference evidence="1 2" key="1">
    <citation type="submission" date="2009-08" db="EMBL/GenBank/DDBJ databases">
        <authorList>
            <person name="Shrivastava S."/>
            <person name="Brinkac L.B."/>
            <person name="Brown J.L."/>
            <person name="Bruce D.B."/>
            <person name="Detter C."/>
            <person name="Green L.D."/>
            <person name="Munk C.A."/>
            <person name="Rogers Y.C."/>
            <person name="Tapia R."/>
            <person name="Sims D.R."/>
            <person name="Smith L.A."/>
            <person name="Smith T.J."/>
            <person name="Sutton G."/>
            <person name="Brettin T."/>
        </authorList>
    </citation>
    <scope>NUCLEOTIDE SEQUENCE [LARGE SCALE GENOMIC DNA]</scope>
    <source>
        <strain evidence="2">E4 str. BoNT E BL5262</strain>
    </source>
</reference>
<gene>
    <name evidence="1" type="ORF">CLP_1277</name>
</gene>
<evidence type="ECO:0000313" key="2">
    <source>
        <dbReference type="Proteomes" id="UP000003081"/>
    </source>
</evidence>
<name>C4IK94_CLOBU</name>
<dbReference type="InterPro" id="IPR013324">
    <property type="entry name" value="RNA_pol_sigma_r3/r4-like"/>
</dbReference>
<dbReference type="eggNOG" id="COG1191">
    <property type="taxonomic scope" value="Bacteria"/>
</dbReference>
<evidence type="ECO:0008006" key="3">
    <source>
        <dbReference type="Google" id="ProtNLM"/>
    </source>
</evidence>
<dbReference type="AlphaFoldDB" id="C4IK94"/>
<dbReference type="HOGENOM" id="CLU_139760_0_0_9"/>
<dbReference type="RefSeq" id="WP_003409130.1">
    <property type="nucleotide sequence ID" value="NZ_ACOM01000005.1"/>
</dbReference>
<protein>
    <recommendedName>
        <fullName evidence="3">Sigma factor</fullName>
    </recommendedName>
</protein>
<dbReference type="InterPro" id="IPR036388">
    <property type="entry name" value="WH-like_DNA-bd_sf"/>
</dbReference>
<organism evidence="1 2">
    <name type="scientific">Clostridium butyricum E4 str. BoNT E BL5262</name>
    <dbReference type="NCBI Taxonomy" id="632245"/>
    <lineage>
        <taxon>Bacteria</taxon>
        <taxon>Bacillati</taxon>
        <taxon>Bacillota</taxon>
        <taxon>Clostridia</taxon>
        <taxon>Eubacteriales</taxon>
        <taxon>Clostridiaceae</taxon>
        <taxon>Clostridium</taxon>
    </lineage>
</organism>
<accession>C4IK94</accession>
<dbReference type="EMBL" id="ACOM01000005">
    <property type="protein sequence ID" value="EEP53676.1"/>
    <property type="molecule type" value="Genomic_DNA"/>
</dbReference>
<dbReference type="Gene3D" id="1.10.10.10">
    <property type="entry name" value="Winged helix-like DNA-binding domain superfamily/Winged helix DNA-binding domain"/>
    <property type="match status" value="1"/>
</dbReference>
<dbReference type="SUPFAM" id="SSF88659">
    <property type="entry name" value="Sigma3 and sigma4 domains of RNA polymerase sigma factors"/>
    <property type="match status" value="1"/>
</dbReference>
<dbReference type="Proteomes" id="UP000003081">
    <property type="component" value="Unassembled WGS sequence"/>
</dbReference>